<reference evidence="2" key="1">
    <citation type="journal article" date="2023" name="Science">
        <title>Genome structures resolve the early diversification of teleost fishes.</title>
        <authorList>
            <person name="Parey E."/>
            <person name="Louis A."/>
            <person name="Montfort J."/>
            <person name="Bouchez O."/>
            <person name="Roques C."/>
            <person name="Iampietro C."/>
            <person name="Lluch J."/>
            <person name="Castinel A."/>
            <person name="Donnadieu C."/>
            <person name="Desvignes T."/>
            <person name="Floi Bucao C."/>
            <person name="Jouanno E."/>
            <person name="Wen M."/>
            <person name="Mejri S."/>
            <person name="Dirks R."/>
            <person name="Jansen H."/>
            <person name="Henkel C."/>
            <person name="Chen W.J."/>
            <person name="Zahm M."/>
            <person name="Cabau C."/>
            <person name="Klopp C."/>
            <person name="Thompson A.W."/>
            <person name="Robinson-Rechavi M."/>
            <person name="Braasch I."/>
            <person name="Lecointre G."/>
            <person name="Bobe J."/>
            <person name="Postlethwait J.H."/>
            <person name="Berthelot C."/>
            <person name="Roest Crollius H."/>
            <person name="Guiguen Y."/>
        </authorList>
    </citation>
    <scope>NUCLEOTIDE SEQUENCE</scope>
    <source>
        <strain evidence="2">WJC10195</strain>
    </source>
</reference>
<feature type="region of interest" description="Disordered" evidence="1">
    <location>
        <begin position="1"/>
        <end position="56"/>
    </location>
</feature>
<organism evidence="2 3">
    <name type="scientific">Synaphobranchus kaupii</name>
    <name type="common">Kaup's arrowtooth eel</name>
    <dbReference type="NCBI Taxonomy" id="118154"/>
    <lineage>
        <taxon>Eukaryota</taxon>
        <taxon>Metazoa</taxon>
        <taxon>Chordata</taxon>
        <taxon>Craniata</taxon>
        <taxon>Vertebrata</taxon>
        <taxon>Euteleostomi</taxon>
        <taxon>Actinopterygii</taxon>
        <taxon>Neopterygii</taxon>
        <taxon>Teleostei</taxon>
        <taxon>Anguilliformes</taxon>
        <taxon>Synaphobranchidae</taxon>
        <taxon>Synaphobranchus</taxon>
    </lineage>
</organism>
<dbReference type="EMBL" id="JAINUF010000021">
    <property type="protein sequence ID" value="KAJ8334683.1"/>
    <property type="molecule type" value="Genomic_DNA"/>
</dbReference>
<dbReference type="AlphaFoldDB" id="A0A9Q1E9F8"/>
<evidence type="ECO:0000313" key="3">
    <source>
        <dbReference type="Proteomes" id="UP001152622"/>
    </source>
</evidence>
<protein>
    <submittedName>
        <fullName evidence="2">Uncharacterized protein</fullName>
    </submittedName>
</protein>
<accession>A0A9Q1E9F8</accession>
<name>A0A9Q1E9F8_SYNKA</name>
<comment type="caution">
    <text evidence="2">The sequence shown here is derived from an EMBL/GenBank/DDBJ whole genome shotgun (WGS) entry which is preliminary data.</text>
</comment>
<feature type="compositionally biased region" description="Basic residues" evidence="1">
    <location>
        <begin position="38"/>
        <end position="49"/>
    </location>
</feature>
<evidence type="ECO:0000313" key="2">
    <source>
        <dbReference type="EMBL" id="KAJ8334683.1"/>
    </source>
</evidence>
<sequence>MRAKLGEGKGQGGCRGPTNEPLFSDGRSWGSRGVRPGGKGRGRSHKRGILTKSGTAEGSLCQPEALALSFETADVSFLPFYVPTAHPFVCQANAGTRGAASETVDER</sequence>
<proteinExistence type="predicted"/>
<evidence type="ECO:0000256" key="1">
    <source>
        <dbReference type="SAM" id="MobiDB-lite"/>
    </source>
</evidence>
<gene>
    <name evidence="2" type="ORF">SKAU_G00403220</name>
</gene>
<dbReference type="Proteomes" id="UP001152622">
    <property type="component" value="Chromosome 21"/>
</dbReference>
<keyword evidence="3" id="KW-1185">Reference proteome</keyword>